<dbReference type="Gene3D" id="3.30.420.10">
    <property type="entry name" value="Ribonuclease H-like superfamily/Ribonuclease H"/>
    <property type="match status" value="1"/>
</dbReference>
<dbReference type="GO" id="GO:0004523">
    <property type="term" value="F:RNA-DNA hybrid ribonuclease activity"/>
    <property type="evidence" value="ECO:0007669"/>
    <property type="project" value="InterPro"/>
</dbReference>
<dbReference type="InterPro" id="IPR012337">
    <property type="entry name" value="RNaseH-like_sf"/>
</dbReference>
<gene>
    <name evidence="2" type="ORF">AAWM_08340</name>
</gene>
<dbReference type="InterPro" id="IPR002156">
    <property type="entry name" value="RNaseH_domain"/>
</dbReference>
<dbReference type="Proteomes" id="UP000286921">
    <property type="component" value="Unassembled WGS sequence"/>
</dbReference>
<accession>A0A401L1R3</accession>
<reference evidence="2 3" key="1">
    <citation type="submission" date="2016-09" db="EMBL/GenBank/DDBJ databases">
        <title>Aspergillus awamori IFM 58123T.</title>
        <authorList>
            <person name="Kusuya Y."/>
            <person name="Shimizu M."/>
            <person name="Takahashi H."/>
            <person name="Yaguchi T."/>
        </authorList>
    </citation>
    <scope>NUCLEOTIDE SEQUENCE [LARGE SCALE GENOMIC DNA]</scope>
    <source>
        <strain evidence="2 3">IFM 58123</strain>
    </source>
</reference>
<evidence type="ECO:0000259" key="1">
    <source>
        <dbReference type="PROSITE" id="PS50879"/>
    </source>
</evidence>
<keyword evidence="3" id="KW-1185">Reference proteome</keyword>
<sequence length="262" mass="29498">MDLRRLQALETIDPTPLAPWRGQTFAEMNIEPNREKAKENTAARRNMPGTTVFDASGQQNHLGAAGELMAIFYAISLVLQVTTKRQGRLDRGKQPATILSDSMSALQAIRNPANKSGQRIIRAILQAASEMIARGIPIRLHWVPGHCNDPGNDEPDRLAKEAVGPRKMHPFKPLLSRENGFIRKRVLNEWKEEWAKSTKGGHLRQIDKPCPRSVPEDCTDRSHGTELTYSHNYGRVTCGWRRTRYNMVSETIIDVCVGLARQ</sequence>
<dbReference type="STRING" id="105351.A0A401L1R3"/>
<dbReference type="EMBL" id="BDHI01000021">
    <property type="protein sequence ID" value="GCB25455.1"/>
    <property type="molecule type" value="Genomic_DNA"/>
</dbReference>
<proteinExistence type="predicted"/>
<name>A0A401L1R3_ASPAW</name>
<dbReference type="InterPro" id="IPR036397">
    <property type="entry name" value="RNaseH_sf"/>
</dbReference>
<evidence type="ECO:0000313" key="2">
    <source>
        <dbReference type="EMBL" id="GCB25455.1"/>
    </source>
</evidence>
<organism evidence="2 3">
    <name type="scientific">Aspergillus awamori</name>
    <name type="common">Black koji mold</name>
    <dbReference type="NCBI Taxonomy" id="105351"/>
    <lineage>
        <taxon>Eukaryota</taxon>
        <taxon>Fungi</taxon>
        <taxon>Dikarya</taxon>
        <taxon>Ascomycota</taxon>
        <taxon>Pezizomycotina</taxon>
        <taxon>Eurotiomycetes</taxon>
        <taxon>Eurotiomycetidae</taxon>
        <taxon>Eurotiales</taxon>
        <taxon>Aspergillaceae</taxon>
        <taxon>Aspergillus</taxon>
    </lineage>
</organism>
<dbReference type="Pfam" id="PF00075">
    <property type="entry name" value="RNase_H"/>
    <property type="match status" value="1"/>
</dbReference>
<evidence type="ECO:0000313" key="3">
    <source>
        <dbReference type="Proteomes" id="UP000286921"/>
    </source>
</evidence>
<dbReference type="PROSITE" id="PS50879">
    <property type="entry name" value="RNASE_H_1"/>
    <property type="match status" value="1"/>
</dbReference>
<dbReference type="AlphaFoldDB" id="A0A401L1R3"/>
<feature type="domain" description="RNase H type-1" evidence="1">
    <location>
        <begin position="47"/>
        <end position="164"/>
    </location>
</feature>
<comment type="caution">
    <text evidence="2">The sequence shown here is derived from an EMBL/GenBank/DDBJ whole genome shotgun (WGS) entry which is preliminary data.</text>
</comment>
<dbReference type="SUPFAM" id="SSF53098">
    <property type="entry name" value="Ribonuclease H-like"/>
    <property type="match status" value="1"/>
</dbReference>
<protein>
    <recommendedName>
        <fullName evidence="1">RNase H type-1 domain-containing protein</fullName>
    </recommendedName>
</protein>
<dbReference type="GO" id="GO:0003676">
    <property type="term" value="F:nucleic acid binding"/>
    <property type="evidence" value="ECO:0007669"/>
    <property type="project" value="InterPro"/>
</dbReference>
<dbReference type="CDD" id="cd09276">
    <property type="entry name" value="Rnase_HI_RT_non_LTR"/>
    <property type="match status" value="1"/>
</dbReference>